<keyword evidence="1" id="KW-0560">Oxidoreductase</keyword>
<dbReference type="AlphaFoldDB" id="A0A9K3LUR5"/>
<sequence length="506" mass="55773">MGRFPHVYPYVFMKTLQGSRHRLSSERILRHSCCWSVGLPHKTTSSFQEIKRCFGSNPFKYGVDTLIIGGGPIGASTAYHLAKQRQDLADGSANSSQPSILVIEQDPSYKSCSAVYSAGGIRLQFSLRENVLMSLYGIDFLRKCDNLLATAPSQTNSMDKRHQALDIQYVEHGYLILASTELGARQLQENFANFQNIGCDDMIQLLKPDELKSRFPWVNTEDVVLGSFGCSGEGWFDPWSFVRAMHAKNKDLGVGFLSGTVTGATRNPDDSGEIMSVQVRTQSNEMHNIAVKTVVNAAGARAGQVLNFLAGGKESPLAHPLPVHPKKRCIYFFQCDSKHQPEGTIVPSMAPLTIDSSGSYFRSEGTHSGTGRFLCGISPPSCEDLDCLDPRQLENADPILFERDIWPAIANRVPAFNSLKVISSWAGLYDVNIVDHNCILDFHPELKNVLLVNGFSGHGLQHSPAAGRAAAELIDNNNQFTTLDLNIFRFDRLKEGGIPVLEMGIY</sequence>
<dbReference type="OrthoDB" id="424974at2759"/>
<dbReference type="GO" id="GO:0016491">
    <property type="term" value="F:oxidoreductase activity"/>
    <property type="evidence" value="ECO:0007669"/>
    <property type="project" value="UniProtKB-KW"/>
</dbReference>
<name>A0A9K3LUR5_9STRA</name>
<dbReference type="InterPro" id="IPR006076">
    <property type="entry name" value="FAD-dep_OxRdtase"/>
</dbReference>
<proteinExistence type="predicted"/>
<reference evidence="5" key="2">
    <citation type="submission" date="2021-04" db="EMBL/GenBank/DDBJ databases">
        <authorList>
            <person name="Podell S."/>
        </authorList>
    </citation>
    <scope>NUCLEOTIDE SEQUENCE</scope>
    <source>
        <strain evidence="5">Hildebrandi</strain>
    </source>
</reference>
<gene>
    <name evidence="5" type="ORF">IV203_030102</name>
</gene>
<reference evidence="5" key="1">
    <citation type="journal article" date="2021" name="Sci. Rep.">
        <title>Diploid genomic architecture of Nitzschia inconspicua, an elite biomass production diatom.</title>
        <authorList>
            <person name="Oliver A."/>
            <person name="Podell S."/>
            <person name="Pinowska A."/>
            <person name="Traller J.C."/>
            <person name="Smith S.R."/>
            <person name="McClure R."/>
            <person name="Beliaev A."/>
            <person name="Bohutskyi P."/>
            <person name="Hill E.A."/>
            <person name="Rabines A."/>
            <person name="Zheng H."/>
            <person name="Allen L.Z."/>
            <person name="Kuo A."/>
            <person name="Grigoriev I.V."/>
            <person name="Allen A.E."/>
            <person name="Hazlebeck D."/>
            <person name="Allen E.E."/>
        </authorList>
    </citation>
    <scope>NUCLEOTIDE SEQUENCE</scope>
    <source>
        <strain evidence="5">Hildebrandi</strain>
    </source>
</reference>
<accession>A0A9K3LUR5</accession>
<evidence type="ECO:0000256" key="2">
    <source>
        <dbReference type="ARBA" id="ARBA00039785"/>
    </source>
</evidence>
<evidence type="ECO:0000256" key="3">
    <source>
        <dbReference type="ARBA" id="ARBA00046185"/>
    </source>
</evidence>
<keyword evidence="6" id="KW-1185">Reference proteome</keyword>
<evidence type="ECO:0000259" key="4">
    <source>
        <dbReference type="Pfam" id="PF01266"/>
    </source>
</evidence>
<dbReference type="Proteomes" id="UP000693970">
    <property type="component" value="Unassembled WGS sequence"/>
</dbReference>
<evidence type="ECO:0000256" key="1">
    <source>
        <dbReference type="ARBA" id="ARBA00023002"/>
    </source>
</evidence>
<dbReference type="PANTHER" id="PTHR13847:SF287">
    <property type="entry name" value="FAD-DEPENDENT OXIDOREDUCTASE DOMAIN-CONTAINING PROTEIN 1"/>
    <property type="match status" value="1"/>
</dbReference>
<dbReference type="EMBL" id="JAGRRH010000007">
    <property type="protein sequence ID" value="KAG7367431.1"/>
    <property type="molecule type" value="Genomic_DNA"/>
</dbReference>
<comment type="caution">
    <text evidence="5">The sequence shown here is derived from an EMBL/GenBank/DDBJ whole genome shotgun (WGS) entry which is preliminary data.</text>
</comment>
<dbReference type="GO" id="GO:0005737">
    <property type="term" value="C:cytoplasm"/>
    <property type="evidence" value="ECO:0007669"/>
    <property type="project" value="TreeGrafter"/>
</dbReference>
<comment type="function">
    <text evidence="3">Required for the assembly of the mitochondrial membrane respiratory chain NADH dehydrogenase (Complex I). Involved in mid-late stages of complex I assembly.</text>
</comment>
<dbReference type="PANTHER" id="PTHR13847">
    <property type="entry name" value="SARCOSINE DEHYDROGENASE-RELATED"/>
    <property type="match status" value="1"/>
</dbReference>
<evidence type="ECO:0000313" key="6">
    <source>
        <dbReference type="Proteomes" id="UP000693970"/>
    </source>
</evidence>
<feature type="domain" description="FAD dependent oxidoreductase" evidence="4">
    <location>
        <begin position="64"/>
        <end position="473"/>
    </location>
</feature>
<organism evidence="5 6">
    <name type="scientific">Nitzschia inconspicua</name>
    <dbReference type="NCBI Taxonomy" id="303405"/>
    <lineage>
        <taxon>Eukaryota</taxon>
        <taxon>Sar</taxon>
        <taxon>Stramenopiles</taxon>
        <taxon>Ochrophyta</taxon>
        <taxon>Bacillariophyta</taxon>
        <taxon>Bacillariophyceae</taxon>
        <taxon>Bacillariophycidae</taxon>
        <taxon>Bacillariales</taxon>
        <taxon>Bacillariaceae</taxon>
        <taxon>Nitzschia</taxon>
    </lineage>
</organism>
<dbReference type="Pfam" id="PF01266">
    <property type="entry name" value="DAO"/>
    <property type="match status" value="1"/>
</dbReference>
<protein>
    <recommendedName>
        <fullName evidence="2">FAD-dependent oxidoreductase domain-containing protein 1</fullName>
    </recommendedName>
</protein>
<evidence type="ECO:0000313" key="5">
    <source>
        <dbReference type="EMBL" id="KAG7367431.1"/>
    </source>
</evidence>